<sequence>MLFVLSKTLTSKVIQFLAENPGATIKDISRALNINQDLARSIVYRLKNRGFVEKSGDGYVVSDKGQWFLREVVRTKQEETRKESVSEVQQQLEKEAGNGKTEVNRFQIITRINELMNRIKSIEDQLMSIKEELESLKKKVDNWKLSERVFTRRLHKPVVSIQEAIGMYGGLLESMRSEGSVIVIGSLAVDREFYEEFRKKFPIPIDEKNRLSEYEQILLEEMIRDARVIVSGGKFYKLIG</sequence>
<proteinExistence type="predicted"/>
<evidence type="ECO:0000256" key="1">
    <source>
        <dbReference type="SAM" id="Coils"/>
    </source>
</evidence>
<dbReference type="InterPro" id="IPR036390">
    <property type="entry name" value="WH_DNA-bd_sf"/>
</dbReference>
<dbReference type="EMBL" id="DTBP01000025">
    <property type="protein sequence ID" value="HGQ74196.1"/>
    <property type="molecule type" value="Genomic_DNA"/>
</dbReference>
<organism evidence="2">
    <name type="scientific">Staphylothermus marinus</name>
    <dbReference type="NCBI Taxonomy" id="2280"/>
    <lineage>
        <taxon>Archaea</taxon>
        <taxon>Thermoproteota</taxon>
        <taxon>Thermoprotei</taxon>
        <taxon>Desulfurococcales</taxon>
        <taxon>Desulfurococcaceae</taxon>
        <taxon>Staphylothermus</taxon>
    </lineage>
</organism>
<dbReference type="InterPro" id="IPR036388">
    <property type="entry name" value="WH-like_DNA-bd_sf"/>
</dbReference>
<feature type="coiled-coil region" evidence="1">
    <location>
        <begin position="112"/>
        <end position="146"/>
    </location>
</feature>
<reference evidence="2" key="1">
    <citation type="journal article" date="2020" name="mSystems">
        <title>Genome- and Community-Level Interaction Insights into Carbon Utilization and Element Cycling Functions of Hydrothermarchaeota in Hydrothermal Sediment.</title>
        <authorList>
            <person name="Zhou Z."/>
            <person name="Liu Y."/>
            <person name="Xu W."/>
            <person name="Pan J."/>
            <person name="Luo Z.H."/>
            <person name="Li M."/>
        </authorList>
    </citation>
    <scope>NUCLEOTIDE SEQUENCE [LARGE SCALE GENOMIC DNA]</scope>
    <source>
        <strain evidence="2">SpSt-648</strain>
    </source>
</reference>
<evidence type="ECO:0000313" key="2">
    <source>
        <dbReference type="EMBL" id="HGQ74196.1"/>
    </source>
</evidence>
<dbReference type="SUPFAM" id="SSF46785">
    <property type="entry name" value="Winged helix' DNA-binding domain"/>
    <property type="match status" value="1"/>
</dbReference>
<dbReference type="AlphaFoldDB" id="A0A7C4JLQ2"/>
<dbReference type="Pfam" id="PF13412">
    <property type="entry name" value="HTH_24"/>
    <property type="match status" value="1"/>
</dbReference>
<comment type="caution">
    <text evidence="2">The sequence shown here is derived from an EMBL/GenBank/DDBJ whole genome shotgun (WGS) entry which is preliminary data.</text>
</comment>
<name>A0A7C4JLQ2_STAMA</name>
<protein>
    <submittedName>
        <fullName evidence="2">Winged helix-turn-helix transcriptional regulator</fullName>
    </submittedName>
</protein>
<dbReference type="Gene3D" id="1.10.10.10">
    <property type="entry name" value="Winged helix-like DNA-binding domain superfamily/Winged helix DNA-binding domain"/>
    <property type="match status" value="1"/>
</dbReference>
<accession>A0A7C4JLQ2</accession>
<gene>
    <name evidence="2" type="ORF">ENU20_03870</name>
</gene>
<keyword evidence="1" id="KW-0175">Coiled coil</keyword>